<dbReference type="EMBL" id="FWXT01000001">
    <property type="protein sequence ID" value="SMC69957.1"/>
    <property type="molecule type" value="Genomic_DNA"/>
</dbReference>
<evidence type="ECO:0000256" key="1">
    <source>
        <dbReference type="SAM" id="SignalP"/>
    </source>
</evidence>
<keyword evidence="4" id="KW-1185">Reference proteome</keyword>
<gene>
    <name evidence="3" type="ORF">SAMN04488524_2178</name>
</gene>
<evidence type="ECO:0000313" key="3">
    <source>
        <dbReference type="EMBL" id="SMC69957.1"/>
    </source>
</evidence>
<dbReference type="STRING" id="151894.SAMN04488524_2178"/>
<evidence type="ECO:0000259" key="2">
    <source>
        <dbReference type="Pfam" id="PF14344"/>
    </source>
</evidence>
<dbReference type="PROSITE" id="PS51257">
    <property type="entry name" value="PROKAR_LIPOPROTEIN"/>
    <property type="match status" value="1"/>
</dbReference>
<feature type="domain" description="DUF4397" evidence="2">
    <location>
        <begin position="38"/>
        <end position="154"/>
    </location>
</feature>
<feature type="signal peptide" evidence="1">
    <location>
        <begin position="1"/>
        <end position="25"/>
    </location>
</feature>
<name>A0A1W2BAF0_9SPHI</name>
<dbReference type="OrthoDB" id="9792011at2"/>
<dbReference type="Pfam" id="PF14344">
    <property type="entry name" value="DUF4397"/>
    <property type="match status" value="1"/>
</dbReference>
<feature type="chain" id="PRO_5013297720" description="DUF4397 domain-containing protein" evidence="1">
    <location>
        <begin position="26"/>
        <end position="237"/>
    </location>
</feature>
<dbReference type="RefSeq" id="WP_084238332.1">
    <property type="nucleotide sequence ID" value="NZ_FWXT01000001.1"/>
</dbReference>
<protein>
    <recommendedName>
        <fullName evidence="2">DUF4397 domain-containing protein</fullName>
    </recommendedName>
</protein>
<evidence type="ECO:0000313" key="4">
    <source>
        <dbReference type="Proteomes" id="UP000192756"/>
    </source>
</evidence>
<accession>A0A1W2BAF0</accession>
<dbReference type="Proteomes" id="UP000192756">
    <property type="component" value="Unassembled WGS sequence"/>
</dbReference>
<dbReference type="AlphaFoldDB" id="A0A1W2BAF0"/>
<reference evidence="4" key="1">
    <citation type="submission" date="2017-04" db="EMBL/GenBank/DDBJ databases">
        <authorList>
            <person name="Varghese N."/>
            <person name="Submissions S."/>
        </authorList>
    </citation>
    <scope>NUCLEOTIDE SEQUENCE [LARGE SCALE GENOMIC DNA]</scope>
    <source>
        <strain evidence="4">DSM 12126</strain>
    </source>
</reference>
<dbReference type="InterPro" id="IPR025510">
    <property type="entry name" value="DUF4397"/>
</dbReference>
<keyword evidence="1" id="KW-0732">Signal</keyword>
<sequence>MKNSSKFKTIFKTFVAAIALSVVFAACSKDRIEPQQVAGLSVIMAFPDTMSLDFIIDQTRVNDRNPLKYNSKIDYLNLFPGTRRLGVTKRNGNKLLMSENFNLQSGVGYSVFVLDTLSTNTKKFLLTEDDLSAPEADKAKVRFINLSKDGGALSLGIQGKETNLFTSKAFYEYTTFAAVDPGESVTFNIKEGTTATVKATVPNVKIEKGKIYTIYAKGIQTATIDSLKLGAAIYTHK</sequence>
<organism evidence="3 4">
    <name type="scientific">Pedobacter africanus</name>
    <dbReference type="NCBI Taxonomy" id="151894"/>
    <lineage>
        <taxon>Bacteria</taxon>
        <taxon>Pseudomonadati</taxon>
        <taxon>Bacteroidota</taxon>
        <taxon>Sphingobacteriia</taxon>
        <taxon>Sphingobacteriales</taxon>
        <taxon>Sphingobacteriaceae</taxon>
        <taxon>Pedobacter</taxon>
    </lineage>
</organism>
<proteinExistence type="predicted"/>